<accession>A0AAD7XMC4</accession>
<dbReference type="PRINTS" id="PR00081">
    <property type="entry name" value="GDHRDH"/>
</dbReference>
<dbReference type="InterPro" id="IPR051019">
    <property type="entry name" value="VLCFA-Steroid_DH"/>
</dbReference>
<keyword evidence="4" id="KW-0812">Transmembrane</keyword>
<gene>
    <name evidence="5" type="ORF">CTAYLR_001742</name>
</gene>
<dbReference type="InterPro" id="IPR036291">
    <property type="entry name" value="NAD(P)-bd_dom_sf"/>
</dbReference>
<dbReference type="PANTHER" id="PTHR43899:SF13">
    <property type="entry name" value="RH59310P"/>
    <property type="match status" value="1"/>
</dbReference>
<keyword evidence="2" id="KW-0560">Oxidoreductase</keyword>
<dbReference type="PROSITE" id="PS51257">
    <property type="entry name" value="PROKAR_LIPOPROTEIN"/>
    <property type="match status" value="1"/>
</dbReference>
<proteinExistence type="inferred from homology"/>
<dbReference type="PANTHER" id="PTHR43899">
    <property type="entry name" value="RH59310P"/>
    <property type="match status" value="1"/>
</dbReference>
<organism evidence="5 6">
    <name type="scientific">Chrysophaeum taylorii</name>
    <dbReference type="NCBI Taxonomy" id="2483200"/>
    <lineage>
        <taxon>Eukaryota</taxon>
        <taxon>Sar</taxon>
        <taxon>Stramenopiles</taxon>
        <taxon>Ochrophyta</taxon>
        <taxon>Pelagophyceae</taxon>
        <taxon>Pelagomonadales</taxon>
        <taxon>Pelagomonadaceae</taxon>
        <taxon>Chrysophaeum</taxon>
    </lineage>
</organism>
<comment type="similarity">
    <text evidence="1 3">Belongs to the short-chain dehydrogenases/reductases (SDR) family.</text>
</comment>
<keyword evidence="4" id="KW-0472">Membrane</keyword>
<evidence type="ECO:0000256" key="1">
    <source>
        <dbReference type="ARBA" id="ARBA00006484"/>
    </source>
</evidence>
<evidence type="ECO:0000313" key="5">
    <source>
        <dbReference type="EMBL" id="KAJ8604093.1"/>
    </source>
</evidence>
<feature type="transmembrane region" description="Helical" evidence="4">
    <location>
        <begin position="38"/>
        <end position="55"/>
    </location>
</feature>
<name>A0AAD7XMC4_9STRA</name>
<dbReference type="GO" id="GO:0016491">
    <property type="term" value="F:oxidoreductase activity"/>
    <property type="evidence" value="ECO:0007669"/>
    <property type="project" value="UniProtKB-KW"/>
</dbReference>
<evidence type="ECO:0000256" key="2">
    <source>
        <dbReference type="ARBA" id="ARBA00023002"/>
    </source>
</evidence>
<dbReference type="Pfam" id="PF00106">
    <property type="entry name" value="adh_short"/>
    <property type="match status" value="1"/>
</dbReference>
<dbReference type="Proteomes" id="UP001230188">
    <property type="component" value="Unassembled WGS sequence"/>
</dbReference>
<dbReference type="Gene3D" id="3.40.50.720">
    <property type="entry name" value="NAD(P)-binding Rossmann-like Domain"/>
    <property type="match status" value="1"/>
</dbReference>
<dbReference type="EMBL" id="JAQMWT010000340">
    <property type="protein sequence ID" value="KAJ8604093.1"/>
    <property type="molecule type" value="Genomic_DNA"/>
</dbReference>
<keyword evidence="6" id="KW-1185">Reference proteome</keyword>
<dbReference type="InterPro" id="IPR002347">
    <property type="entry name" value="SDR_fam"/>
</dbReference>
<evidence type="ECO:0000256" key="3">
    <source>
        <dbReference type="RuleBase" id="RU000363"/>
    </source>
</evidence>
<keyword evidence="4" id="KW-1133">Transmembrane helix</keyword>
<comment type="caution">
    <text evidence="5">The sequence shown here is derived from an EMBL/GenBank/DDBJ whole genome shotgun (WGS) entry which is preliminary data.</text>
</comment>
<reference evidence="5" key="1">
    <citation type="submission" date="2023-01" db="EMBL/GenBank/DDBJ databases">
        <title>Metagenome sequencing of chrysophaentin producing Chrysophaeum taylorii.</title>
        <authorList>
            <person name="Davison J."/>
            <person name="Bewley C."/>
        </authorList>
    </citation>
    <scope>NUCLEOTIDE SEQUENCE</scope>
    <source>
        <strain evidence="5">NIES-1699</strain>
    </source>
</reference>
<evidence type="ECO:0000313" key="6">
    <source>
        <dbReference type="Proteomes" id="UP001230188"/>
    </source>
</evidence>
<dbReference type="AlphaFoldDB" id="A0AAD7XMC4"/>
<evidence type="ECO:0000256" key="4">
    <source>
        <dbReference type="SAM" id="Phobius"/>
    </source>
</evidence>
<dbReference type="SUPFAM" id="SSF51735">
    <property type="entry name" value="NAD(P)-binding Rossmann-fold domains"/>
    <property type="match status" value="1"/>
</dbReference>
<protein>
    <submittedName>
        <fullName evidence="5">Uncharacterized protein</fullName>
    </submittedName>
</protein>
<sequence>MGLATRDRNLLKIAVALPAVVGCVGWSVHIVLRSLGIERSPALSAIGAVAALYLFRRVRIATRRASRENSTLFLERECRNKALVTGCTSGLGKAFAEGLRRRGVGLVLASRDAEKLRALKAFLEATYPTGQPIEIVVHDFSTRDRKFYCEKHFSGVGLVVNNVGVGTEDPLRIDEVSPEAIDGMIAVNCAATTHMCRAALPALAEQGGGVVVNVSSGSAAQPTPHLAVYAATKAFVAHLSRSLDREWRSTKRVRVLCIAPYYISGTGLFASERSTFNAPPAKVVVDGTLRTLATPALRDLELTYTNPAHAFIAFLFTCIAEDPVLGPLARLAATFGNFNASMLMVMTKARARFVANKNNNDDAHRRATTTK</sequence>
<feature type="transmembrane region" description="Helical" evidence="4">
    <location>
        <begin position="12"/>
        <end position="32"/>
    </location>
</feature>
<dbReference type="PRINTS" id="PR00080">
    <property type="entry name" value="SDRFAMILY"/>
</dbReference>